<evidence type="ECO:0000256" key="7">
    <source>
        <dbReference type="ARBA" id="ARBA00022741"/>
    </source>
</evidence>
<keyword evidence="8" id="KW-0067">ATP-binding</keyword>
<dbReference type="PANTHER" id="PTHR11933:SF5">
    <property type="entry name" value="MITOCHONDRIAL TRNA-SPECIFIC 2-THIOURIDYLASE 1"/>
    <property type="match status" value="1"/>
</dbReference>
<evidence type="ECO:0000256" key="10">
    <source>
        <dbReference type="ARBA" id="ARBA00023157"/>
    </source>
</evidence>
<evidence type="ECO:0000313" key="15">
    <source>
        <dbReference type="Proteomes" id="UP000509704"/>
    </source>
</evidence>
<evidence type="ECO:0000256" key="9">
    <source>
        <dbReference type="ARBA" id="ARBA00022884"/>
    </source>
</evidence>
<keyword evidence="15" id="KW-1185">Reference proteome</keyword>
<name>A0A7H9B0D3_ZYGMR</name>
<dbReference type="EC" id="2.8.1.14" evidence="3"/>
<evidence type="ECO:0000256" key="5">
    <source>
        <dbReference type="ARBA" id="ARBA00022679"/>
    </source>
</evidence>
<dbReference type="GO" id="GO:0005524">
    <property type="term" value="F:ATP binding"/>
    <property type="evidence" value="ECO:0007669"/>
    <property type="project" value="UniProtKB-KW"/>
</dbReference>
<evidence type="ECO:0000313" key="14">
    <source>
        <dbReference type="EMBL" id="QLG71927.1"/>
    </source>
</evidence>
<evidence type="ECO:0000256" key="11">
    <source>
        <dbReference type="ARBA" id="ARBA00049564"/>
    </source>
</evidence>
<reference evidence="14 15" key="1">
    <citation type="submission" date="2020-07" db="EMBL/GenBank/DDBJ databases">
        <title>The yeast mating-type switching endonuclease HO is a domesticated member of an unorthodox homing genetic element family.</title>
        <authorList>
            <person name="Coughlan A.Y."/>
            <person name="Lombardi L."/>
            <person name="Braun-Galleani S."/>
            <person name="Martos A.R."/>
            <person name="Galeote V."/>
            <person name="Bigey F."/>
            <person name="Dequin S."/>
            <person name="Byrne K.P."/>
            <person name="Wolfe K.H."/>
        </authorList>
    </citation>
    <scope>NUCLEOTIDE SEQUENCE [LARGE SCALE GENOMIC DNA]</scope>
    <source>
        <strain evidence="14 15">NRRL Y-6702</strain>
    </source>
</reference>
<dbReference type="InterPro" id="IPR004506">
    <property type="entry name" value="MnmA-like"/>
</dbReference>
<keyword evidence="7" id="KW-0547">Nucleotide-binding</keyword>
<organism evidence="14 15">
    <name type="scientific">Zygotorulaspora mrakii</name>
    <name type="common">Zygosaccharomyces mrakii</name>
    <dbReference type="NCBI Taxonomy" id="42260"/>
    <lineage>
        <taxon>Eukaryota</taxon>
        <taxon>Fungi</taxon>
        <taxon>Dikarya</taxon>
        <taxon>Ascomycota</taxon>
        <taxon>Saccharomycotina</taxon>
        <taxon>Saccharomycetes</taxon>
        <taxon>Saccharomycetales</taxon>
        <taxon>Saccharomycetaceae</taxon>
        <taxon>Zygotorulaspora</taxon>
    </lineage>
</organism>
<comment type="function">
    <text evidence="1">Catalyzes the 2-thiolation of uridine at the wobble position (U34) of mitochondrial tRNA(Lys), tRNA(Glu) and tRNA(Gln). Required for the formation of 5-taurinomethyl-2-thiouridine (tm5s2U) of mitochondrial tRNA(Lys), tRNA(Glu), and tRNA(Gln) at the wobble position. ATP is required to activate the C2 atom of the wobble base.</text>
</comment>
<dbReference type="Proteomes" id="UP000509704">
    <property type="component" value="Chromosome 3"/>
</dbReference>
<dbReference type="GO" id="GO:0002143">
    <property type="term" value="P:tRNA wobble position uridine thiolation"/>
    <property type="evidence" value="ECO:0007669"/>
    <property type="project" value="TreeGrafter"/>
</dbReference>
<dbReference type="RefSeq" id="XP_037143655.1">
    <property type="nucleotide sequence ID" value="XM_037287760.1"/>
</dbReference>
<dbReference type="AlphaFoldDB" id="A0A7H9B0D3"/>
<dbReference type="CDD" id="cd01998">
    <property type="entry name" value="MnmA_TRMU-like"/>
    <property type="match status" value="1"/>
</dbReference>
<gene>
    <name evidence="14" type="ORF">HG535_0C02790</name>
</gene>
<evidence type="ECO:0000259" key="12">
    <source>
        <dbReference type="Pfam" id="PF20258"/>
    </source>
</evidence>
<evidence type="ECO:0000256" key="8">
    <source>
        <dbReference type="ARBA" id="ARBA00022840"/>
    </source>
</evidence>
<dbReference type="Gene3D" id="2.40.30.10">
    <property type="entry name" value="Translation factors"/>
    <property type="match status" value="1"/>
</dbReference>
<dbReference type="InterPro" id="IPR046885">
    <property type="entry name" value="MnmA-like_C"/>
</dbReference>
<dbReference type="GO" id="GO:0016783">
    <property type="term" value="F:sulfurtransferase activity"/>
    <property type="evidence" value="ECO:0007669"/>
    <property type="project" value="InterPro"/>
</dbReference>
<dbReference type="Pfam" id="PF20259">
    <property type="entry name" value="tRNA_Me_trans_M"/>
    <property type="match status" value="1"/>
</dbReference>
<keyword evidence="5" id="KW-0808">Transferase</keyword>
<feature type="domain" description="tRNA-specific 2-thiouridylase MnmA-like C-terminal" evidence="12">
    <location>
        <begin position="350"/>
        <end position="411"/>
    </location>
</feature>
<dbReference type="NCBIfam" id="TIGR00420">
    <property type="entry name" value="trmU"/>
    <property type="match status" value="1"/>
</dbReference>
<dbReference type="InterPro" id="IPR014729">
    <property type="entry name" value="Rossmann-like_a/b/a_fold"/>
</dbReference>
<evidence type="ECO:0000256" key="4">
    <source>
        <dbReference type="ARBA" id="ARBA00022555"/>
    </source>
</evidence>
<accession>A0A7H9B0D3</accession>
<comment type="catalytic activity">
    <reaction evidence="11">
        <text>5-taurinomethyluridine(34) in tRNA + S-sulfanyl-L-cysteinyl-[protein] + AH2 + ATP = 5-taurinomethyl-2-thiouridine(34) in tRNA + L-cysteinyl-[protein] + A + AMP + diphosphate + H(+)</text>
        <dbReference type="Rhea" id="RHEA:47040"/>
        <dbReference type="Rhea" id="RHEA-COMP:10131"/>
        <dbReference type="Rhea" id="RHEA-COMP:11726"/>
        <dbReference type="Rhea" id="RHEA-COMP:11732"/>
        <dbReference type="Rhea" id="RHEA-COMP:11733"/>
        <dbReference type="ChEBI" id="CHEBI:13193"/>
        <dbReference type="ChEBI" id="CHEBI:15378"/>
        <dbReference type="ChEBI" id="CHEBI:17499"/>
        <dbReference type="ChEBI" id="CHEBI:29950"/>
        <dbReference type="ChEBI" id="CHEBI:30616"/>
        <dbReference type="ChEBI" id="CHEBI:33019"/>
        <dbReference type="ChEBI" id="CHEBI:61963"/>
        <dbReference type="ChEBI" id="CHEBI:87171"/>
        <dbReference type="ChEBI" id="CHEBI:87172"/>
        <dbReference type="ChEBI" id="CHEBI:456215"/>
        <dbReference type="EC" id="2.8.1.14"/>
    </reaction>
</comment>
<evidence type="ECO:0000256" key="1">
    <source>
        <dbReference type="ARBA" id="ARBA00003986"/>
    </source>
</evidence>
<protein>
    <recommendedName>
        <fullName evidence="3">tRNA-5-taurinomethyluridine 2-sulfurtransferase</fullName>
        <ecNumber evidence="3">2.8.1.14</ecNumber>
    </recommendedName>
</protein>
<dbReference type="KEGG" id="zmk:HG535_0C02790"/>
<dbReference type="GO" id="GO:0005739">
    <property type="term" value="C:mitochondrion"/>
    <property type="evidence" value="ECO:0007669"/>
    <property type="project" value="TreeGrafter"/>
</dbReference>
<keyword evidence="9" id="KW-0694">RNA-binding</keyword>
<dbReference type="Gene3D" id="2.30.30.280">
    <property type="entry name" value="Adenine nucleotide alpha hydrolases-like domains"/>
    <property type="match status" value="1"/>
</dbReference>
<keyword evidence="6" id="KW-0819">tRNA processing</keyword>
<dbReference type="GO" id="GO:0000049">
    <property type="term" value="F:tRNA binding"/>
    <property type="evidence" value="ECO:0007669"/>
    <property type="project" value="UniProtKB-KW"/>
</dbReference>
<dbReference type="FunFam" id="2.30.30.280:FF:000001">
    <property type="entry name" value="tRNA-specific 2-thiouridylase MnmA"/>
    <property type="match status" value="1"/>
</dbReference>
<dbReference type="Pfam" id="PF03054">
    <property type="entry name" value="tRNA_Me_trans"/>
    <property type="match status" value="1"/>
</dbReference>
<dbReference type="GeneID" id="59235624"/>
<evidence type="ECO:0000259" key="13">
    <source>
        <dbReference type="Pfam" id="PF20259"/>
    </source>
</evidence>
<dbReference type="InterPro" id="IPR046884">
    <property type="entry name" value="MnmA-like_central"/>
</dbReference>
<dbReference type="InterPro" id="IPR023382">
    <property type="entry name" value="MnmA-like_central_sf"/>
</dbReference>
<comment type="similarity">
    <text evidence="2">Belongs to the MnmA/TRMU family.</text>
</comment>
<dbReference type="Gene3D" id="3.40.50.620">
    <property type="entry name" value="HUPs"/>
    <property type="match status" value="1"/>
</dbReference>
<dbReference type="NCBIfam" id="NF001138">
    <property type="entry name" value="PRK00143.1"/>
    <property type="match status" value="1"/>
</dbReference>
<sequence length="415" mass="47128">MLSNLAKLAVKRNPIGYKPQVWPGKFDNIVIAMSSGVDSSVSAALFAGYPNAKGIYMQNWTKEQSLTDPSDEPCYERDWKDVVRVAEHLNLPVERVNFEKDYWIDVFEPMLLQYDQGLTPNPDIGCNRFVKFGKLREVLDQKYGSNNYWLVTGHYARVLADVRAGSHQHLLRSFYTKKDQSYYLSQINFDILGQLLLPMGHLTKPEVRRVADSMQLPTANKPDSQGICFVNNSQHGKFNKFLQHYLPDSTGNIVTVDESSGIKRVWGSHQGLWSYTIGQKIGLSMPQGDPRYSGAWYVAEKLRDTNELVIVRGKDHDSLLKNQVTIQNFKILGCSPEEFYDLLNSTSVRGHITMQYRSLQDPITVHSYEFTHKDKGELALKLKLESKQRAMAPGQYCCLYMGARVLGSGPITETL</sequence>
<keyword evidence="10" id="KW-1015">Disulfide bond</keyword>
<dbReference type="EMBL" id="CP058606">
    <property type="protein sequence ID" value="QLG71927.1"/>
    <property type="molecule type" value="Genomic_DNA"/>
</dbReference>
<proteinExistence type="inferred from homology"/>
<dbReference type="SUPFAM" id="SSF52402">
    <property type="entry name" value="Adenine nucleotide alpha hydrolases-like"/>
    <property type="match status" value="1"/>
</dbReference>
<dbReference type="FunFam" id="3.40.50.620:FF:000115">
    <property type="entry name" value="tRNA-specific 2-thiouridylase MnmA"/>
    <property type="match status" value="1"/>
</dbReference>
<evidence type="ECO:0000256" key="3">
    <source>
        <dbReference type="ARBA" id="ARBA00011953"/>
    </source>
</evidence>
<evidence type="ECO:0000256" key="6">
    <source>
        <dbReference type="ARBA" id="ARBA00022694"/>
    </source>
</evidence>
<evidence type="ECO:0000256" key="2">
    <source>
        <dbReference type="ARBA" id="ARBA00006191"/>
    </source>
</evidence>
<keyword evidence="4" id="KW-0820">tRNA-binding</keyword>
<dbReference type="OrthoDB" id="3685at2759"/>
<feature type="domain" description="tRNA-specific 2-thiouridylase MnmA-like central" evidence="13">
    <location>
        <begin position="240"/>
        <end position="312"/>
    </location>
</feature>
<dbReference type="PANTHER" id="PTHR11933">
    <property type="entry name" value="TRNA 5-METHYLAMINOMETHYL-2-THIOURIDYLATE -METHYLTRANSFERASE"/>
    <property type="match status" value="1"/>
</dbReference>
<dbReference type="Pfam" id="PF20258">
    <property type="entry name" value="tRNA_Me_trans_C"/>
    <property type="match status" value="1"/>
</dbReference>